<protein>
    <submittedName>
        <fullName evidence="1">Uncharacterized protein</fullName>
    </submittedName>
</protein>
<sequence length="67" mass="8072">MLTIVEYNPNDKFKRRTGRVAKIPLETREQFKIMFGELRKGLYIYERDIDFDNTVVTDLNYLLTHCE</sequence>
<dbReference type="GeneID" id="40076440"/>
<evidence type="ECO:0000313" key="1">
    <source>
        <dbReference type="EMBL" id="AQZ54628.1"/>
    </source>
</evidence>
<dbReference type="EMBL" id="KY742649">
    <property type="protein sequence ID" value="AQZ54628.1"/>
    <property type="molecule type" value="Genomic_DNA"/>
</dbReference>
<dbReference type="RefSeq" id="YP_009600634.1">
    <property type="nucleotide sequence ID" value="NC_041925.1"/>
</dbReference>
<name>A0A1U9ZA99_9CAUD</name>
<accession>A0A1U9ZA99</accession>
<organism evidence="1 2">
    <name type="scientific">Proteus phage VB_PmiS-Isfahan</name>
    <dbReference type="NCBI Taxonomy" id="1969841"/>
    <lineage>
        <taxon>Viruses</taxon>
        <taxon>Duplodnaviria</taxon>
        <taxon>Heunggongvirae</taxon>
        <taxon>Uroviricota</taxon>
        <taxon>Caudoviricetes</taxon>
        <taxon>Gorganvirus</taxon>
        <taxon>Gorganvirus isfahan</taxon>
    </lineage>
</organism>
<dbReference type="KEGG" id="vg:40076440"/>
<dbReference type="Proteomes" id="UP000221468">
    <property type="component" value="Segment"/>
</dbReference>
<proteinExistence type="predicted"/>
<evidence type="ECO:0000313" key="2">
    <source>
        <dbReference type="Proteomes" id="UP000221468"/>
    </source>
</evidence>
<keyword evidence="2" id="KW-1185">Reference proteome</keyword>
<reference evidence="1 2" key="1">
    <citation type="journal article" date="2019" name="Genomics">
        <title>Genomic analyses of a novel bacteriophage (VB_PmiS-Isfahan) within Siphoviridae family infecting Proteus mirabilis.</title>
        <authorList>
            <person name="Yazdi M."/>
            <person name="Bouzari M."/>
            <person name="Ghaemi E.A."/>
        </authorList>
    </citation>
    <scope>NUCLEOTIDE SEQUENCE [LARGE SCALE GENOMIC DNA]</scope>
</reference>